<gene>
    <name evidence="1" type="ORF">PCAMFM013_S006g000365</name>
</gene>
<dbReference type="PANTHER" id="PTHR35179">
    <property type="entry name" value="PROTEIN CBG02620"/>
    <property type="match status" value="1"/>
</dbReference>
<dbReference type="AlphaFoldDB" id="A0A0G4P697"/>
<accession>A0A0G4P697</accession>
<organism evidence="1 2">
    <name type="scientific">Penicillium camemberti (strain FM 013)</name>
    <dbReference type="NCBI Taxonomy" id="1429867"/>
    <lineage>
        <taxon>Eukaryota</taxon>
        <taxon>Fungi</taxon>
        <taxon>Dikarya</taxon>
        <taxon>Ascomycota</taxon>
        <taxon>Pezizomycotina</taxon>
        <taxon>Eurotiomycetes</taxon>
        <taxon>Eurotiomycetidae</taxon>
        <taxon>Eurotiales</taxon>
        <taxon>Aspergillaceae</taxon>
        <taxon>Penicillium</taxon>
    </lineage>
</organism>
<evidence type="ECO:0000313" key="2">
    <source>
        <dbReference type="Proteomes" id="UP000053732"/>
    </source>
</evidence>
<evidence type="ECO:0000313" key="1">
    <source>
        <dbReference type="EMBL" id="CRL21825.1"/>
    </source>
</evidence>
<name>A0A0G4P697_PENC3</name>
<dbReference type="EMBL" id="HG793139">
    <property type="protein sequence ID" value="CRL21825.1"/>
    <property type="molecule type" value="Genomic_DNA"/>
</dbReference>
<sequence>MASSRIAEIFQGDFDGIEATSISISDVKHLSSYNWIEAQSPTIAVPGTPACWSPPTGPQQVKMDSGVYFISENAVRHPKSPLEPLFRALYLENPSFDIRSIDVVADRNTIRQLLSFINPGLEKGKSRNFTIHVEVVKNTAILCRVGKPQLQFIRPGQHCGFGHNFEKRYTIHRVKDSSSHHRIISYDFGALKFLIRHETDGYVAADTAESSTAVNQSTYDSISSKMNSVSLSQPDLSLHTTHTESGLSIRKDGEAVPLASTLEIKTGNIKRVITMREFASQLWISQTPKLVRAYHTEGKFQPPEVEDAVAAVKSWEDQNQVDLRKLAALIHRIIEVTKGCGGTATIGLQDQSKKLTIDKADIGRMLPMDLYAKWDEEKPELEREKS</sequence>
<proteinExistence type="predicted"/>
<protein>
    <submittedName>
        <fullName evidence="1">Str. FM013</fullName>
    </submittedName>
</protein>
<keyword evidence="2" id="KW-1185">Reference proteome</keyword>
<reference evidence="1 2" key="1">
    <citation type="journal article" date="2014" name="Nat. Commun.">
        <title>Multiple recent horizontal transfers of a large genomic region in cheese making fungi.</title>
        <authorList>
            <person name="Cheeseman K."/>
            <person name="Ropars J."/>
            <person name="Renault P."/>
            <person name="Dupont J."/>
            <person name="Gouzy J."/>
            <person name="Branca A."/>
            <person name="Abraham A.L."/>
            <person name="Ceppi M."/>
            <person name="Conseiller E."/>
            <person name="Debuchy R."/>
            <person name="Malagnac F."/>
            <person name="Goarin A."/>
            <person name="Silar P."/>
            <person name="Lacoste S."/>
            <person name="Sallet E."/>
            <person name="Bensimon A."/>
            <person name="Giraud T."/>
            <person name="Brygoo Y."/>
        </authorList>
    </citation>
    <scope>NUCLEOTIDE SEQUENCE [LARGE SCALE GENOMIC DNA]</scope>
    <source>
        <strain evidence="2">FM 013</strain>
    </source>
</reference>
<dbReference type="STRING" id="1429867.A0A0G4P697"/>
<dbReference type="PANTHER" id="PTHR35179:SF2">
    <property type="entry name" value="START DOMAIN-CONTAINING PROTEIN"/>
    <property type="match status" value="1"/>
</dbReference>
<dbReference type="Proteomes" id="UP000053732">
    <property type="component" value="Unassembled WGS sequence"/>
</dbReference>